<keyword evidence="2" id="KW-1185">Reference proteome</keyword>
<reference evidence="1" key="1">
    <citation type="submission" date="2022-07" db="EMBL/GenBank/DDBJ databases">
        <title>Phylogenomic reconstructions and comparative analyses of Kickxellomycotina fungi.</title>
        <authorList>
            <person name="Reynolds N.K."/>
            <person name="Stajich J.E."/>
            <person name="Barry K."/>
            <person name="Grigoriev I.V."/>
            <person name="Crous P."/>
            <person name="Smith M.E."/>
        </authorList>
    </citation>
    <scope>NUCLEOTIDE SEQUENCE</scope>
    <source>
        <strain evidence="1">RSA 1196</strain>
    </source>
</reference>
<name>A0A9W8E933_9FUNG</name>
<evidence type="ECO:0000313" key="1">
    <source>
        <dbReference type="EMBL" id="KAJ1968155.1"/>
    </source>
</evidence>
<protein>
    <recommendedName>
        <fullName evidence="3">Roadblock/LAMTOR2 domain-containing protein</fullName>
    </recommendedName>
</protein>
<dbReference type="Gene3D" id="3.30.450.30">
    <property type="entry name" value="Dynein light chain 2a, cytoplasmic"/>
    <property type="match status" value="1"/>
</dbReference>
<dbReference type="Proteomes" id="UP001150925">
    <property type="component" value="Unassembled WGS sequence"/>
</dbReference>
<dbReference type="SUPFAM" id="SSF103196">
    <property type="entry name" value="Roadblock/LC7 domain"/>
    <property type="match status" value="1"/>
</dbReference>
<dbReference type="EMBL" id="JANBPY010000223">
    <property type="protein sequence ID" value="KAJ1968155.1"/>
    <property type="molecule type" value="Genomic_DNA"/>
</dbReference>
<evidence type="ECO:0000313" key="2">
    <source>
        <dbReference type="Proteomes" id="UP001150925"/>
    </source>
</evidence>
<comment type="caution">
    <text evidence="1">The sequence shown here is derived from an EMBL/GenBank/DDBJ whole genome shotgun (WGS) entry which is preliminary data.</text>
</comment>
<evidence type="ECO:0008006" key="3">
    <source>
        <dbReference type="Google" id="ProtNLM"/>
    </source>
</evidence>
<proteinExistence type="predicted"/>
<accession>A0A9W8E933</accession>
<dbReference type="OrthoDB" id="271745at2759"/>
<sequence>MLQQNNIVRVLSQALTNGVDTAIKGEIHACASNHANSLERGELAATVLSESWSTLREELCRQPLDGDIHEILYVLEGGKVGMAPVDSGFLALVGDCEAPLGNIRLKMRLLHKHIQDPLAANHISL</sequence>
<dbReference type="AlphaFoldDB" id="A0A9W8E933"/>
<gene>
    <name evidence="1" type="ORF">IWQ62_001413</name>
</gene>
<organism evidence="1 2">
    <name type="scientific">Dispira parvispora</name>
    <dbReference type="NCBI Taxonomy" id="1520584"/>
    <lineage>
        <taxon>Eukaryota</taxon>
        <taxon>Fungi</taxon>
        <taxon>Fungi incertae sedis</taxon>
        <taxon>Zoopagomycota</taxon>
        <taxon>Kickxellomycotina</taxon>
        <taxon>Dimargaritomycetes</taxon>
        <taxon>Dimargaritales</taxon>
        <taxon>Dimargaritaceae</taxon>
        <taxon>Dispira</taxon>
    </lineage>
</organism>